<dbReference type="GO" id="GO:0022857">
    <property type="term" value="F:transmembrane transporter activity"/>
    <property type="evidence" value="ECO:0007669"/>
    <property type="project" value="InterPro"/>
</dbReference>
<dbReference type="GO" id="GO:0030313">
    <property type="term" value="C:cell envelope"/>
    <property type="evidence" value="ECO:0007669"/>
    <property type="project" value="UniProtKB-SubCell"/>
</dbReference>
<comment type="subcellular location">
    <subcellularLocation>
        <location evidence="1">Cell envelope</location>
    </subcellularLocation>
</comment>
<dbReference type="Proteomes" id="UP000249819">
    <property type="component" value="Unassembled WGS sequence"/>
</dbReference>
<dbReference type="InterPro" id="IPR006143">
    <property type="entry name" value="RND_pump_MFP"/>
</dbReference>
<dbReference type="InterPro" id="IPR058624">
    <property type="entry name" value="MdtA-like_HH"/>
</dbReference>
<reference evidence="9 10" key="1">
    <citation type="submission" date="2018-06" db="EMBL/GenBank/DDBJ databases">
        <title>Genomic Encyclopedia of Archaeal and Bacterial Type Strains, Phase II (KMG-II): from individual species to whole genera.</title>
        <authorList>
            <person name="Goeker M."/>
        </authorList>
    </citation>
    <scope>NUCLEOTIDE SEQUENCE [LARGE SCALE GENOMIC DNA]</scope>
    <source>
        <strain evidence="9 10">DSM 29821</strain>
    </source>
</reference>
<dbReference type="Pfam" id="PF25967">
    <property type="entry name" value="RND-MFP_C"/>
    <property type="match status" value="1"/>
</dbReference>
<evidence type="ECO:0000256" key="1">
    <source>
        <dbReference type="ARBA" id="ARBA00004196"/>
    </source>
</evidence>
<keyword evidence="10" id="KW-1185">Reference proteome</keyword>
<dbReference type="PROSITE" id="PS51257">
    <property type="entry name" value="PROKAR_LIPOPROTEIN"/>
    <property type="match status" value="1"/>
</dbReference>
<name>A0A327VU18_9BACT</name>
<proteinExistence type="inferred from homology"/>
<feature type="domain" description="Multidrug resistance protein MdtA-like alpha-helical hairpin" evidence="5">
    <location>
        <begin position="103"/>
        <end position="173"/>
    </location>
</feature>
<organism evidence="9 10">
    <name type="scientific">Chitinophaga dinghuensis</name>
    <dbReference type="NCBI Taxonomy" id="1539050"/>
    <lineage>
        <taxon>Bacteria</taxon>
        <taxon>Pseudomonadati</taxon>
        <taxon>Bacteroidota</taxon>
        <taxon>Chitinophagia</taxon>
        <taxon>Chitinophagales</taxon>
        <taxon>Chitinophagaceae</taxon>
        <taxon>Chitinophaga</taxon>
    </lineage>
</organism>
<dbReference type="Pfam" id="PF25944">
    <property type="entry name" value="Beta-barrel_RND"/>
    <property type="match status" value="1"/>
</dbReference>
<keyword evidence="3" id="KW-0175">Coiled coil</keyword>
<evidence type="ECO:0000256" key="2">
    <source>
        <dbReference type="ARBA" id="ARBA00009477"/>
    </source>
</evidence>
<keyword evidence="4" id="KW-0732">Signal</keyword>
<dbReference type="GO" id="GO:0046677">
    <property type="term" value="P:response to antibiotic"/>
    <property type="evidence" value="ECO:0007669"/>
    <property type="project" value="TreeGrafter"/>
</dbReference>
<feature type="coiled-coil region" evidence="3">
    <location>
        <begin position="142"/>
        <end position="169"/>
    </location>
</feature>
<evidence type="ECO:0000259" key="6">
    <source>
        <dbReference type="Pfam" id="PF25917"/>
    </source>
</evidence>
<gene>
    <name evidence="9" type="ORF">CLV59_107317</name>
</gene>
<dbReference type="InterPro" id="IPR058627">
    <property type="entry name" value="MdtA-like_C"/>
</dbReference>
<dbReference type="Pfam" id="PF25917">
    <property type="entry name" value="BSH_RND"/>
    <property type="match status" value="1"/>
</dbReference>
<evidence type="ECO:0000313" key="9">
    <source>
        <dbReference type="EMBL" id="RAJ77550.1"/>
    </source>
</evidence>
<protein>
    <submittedName>
        <fullName evidence="9">Membrane fusion protein (Multidrug efflux system)</fullName>
    </submittedName>
</protein>
<dbReference type="OrthoDB" id="9801814at2"/>
<comment type="caution">
    <text evidence="9">The sequence shown here is derived from an EMBL/GenBank/DDBJ whole genome shotgun (WGS) entry which is preliminary data.</text>
</comment>
<dbReference type="Gene3D" id="1.10.287.470">
    <property type="entry name" value="Helix hairpin bin"/>
    <property type="match status" value="1"/>
</dbReference>
<feature type="domain" description="Multidrug resistance protein MdtA-like beta-barrel" evidence="7">
    <location>
        <begin position="211"/>
        <end position="295"/>
    </location>
</feature>
<evidence type="ECO:0000313" key="10">
    <source>
        <dbReference type="Proteomes" id="UP000249819"/>
    </source>
</evidence>
<comment type="similarity">
    <text evidence="2">Belongs to the membrane fusion protein (MFP) (TC 8.A.1) family.</text>
</comment>
<dbReference type="InterPro" id="IPR058625">
    <property type="entry name" value="MdtA-like_BSH"/>
</dbReference>
<dbReference type="PANTHER" id="PTHR30158">
    <property type="entry name" value="ACRA/E-RELATED COMPONENT OF DRUG EFFLUX TRANSPORTER"/>
    <property type="match status" value="1"/>
</dbReference>
<dbReference type="RefSeq" id="WP_111594129.1">
    <property type="nucleotide sequence ID" value="NZ_QLMA01000007.1"/>
</dbReference>
<dbReference type="Gene3D" id="2.40.420.20">
    <property type="match status" value="1"/>
</dbReference>
<evidence type="ECO:0000259" key="5">
    <source>
        <dbReference type="Pfam" id="PF25876"/>
    </source>
</evidence>
<feature type="signal peptide" evidence="4">
    <location>
        <begin position="1"/>
        <end position="30"/>
    </location>
</feature>
<feature type="domain" description="Multidrug resistance protein MdtA-like C-terminal permuted SH3" evidence="8">
    <location>
        <begin position="305"/>
        <end position="361"/>
    </location>
</feature>
<dbReference type="GO" id="GO:0005886">
    <property type="term" value="C:plasma membrane"/>
    <property type="evidence" value="ECO:0007669"/>
    <property type="project" value="TreeGrafter"/>
</dbReference>
<dbReference type="NCBIfam" id="TIGR01730">
    <property type="entry name" value="RND_mfp"/>
    <property type="match status" value="1"/>
</dbReference>
<feature type="chain" id="PRO_5016426813" evidence="4">
    <location>
        <begin position="31"/>
        <end position="375"/>
    </location>
</feature>
<accession>A0A327VU18</accession>
<evidence type="ECO:0000256" key="4">
    <source>
        <dbReference type="SAM" id="SignalP"/>
    </source>
</evidence>
<evidence type="ECO:0000259" key="8">
    <source>
        <dbReference type="Pfam" id="PF25967"/>
    </source>
</evidence>
<dbReference type="Pfam" id="PF25876">
    <property type="entry name" value="HH_MFP_RND"/>
    <property type="match status" value="1"/>
</dbReference>
<feature type="domain" description="Multidrug resistance protein MdtA-like barrel-sandwich hybrid" evidence="6">
    <location>
        <begin position="65"/>
        <end position="202"/>
    </location>
</feature>
<dbReference type="AlphaFoldDB" id="A0A327VU18"/>
<evidence type="ECO:0000259" key="7">
    <source>
        <dbReference type="Pfam" id="PF25944"/>
    </source>
</evidence>
<dbReference type="PANTHER" id="PTHR30158:SF23">
    <property type="entry name" value="MULTIDRUG RESISTANCE PROTEIN MEXA"/>
    <property type="match status" value="1"/>
</dbReference>
<dbReference type="Gene3D" id="2.40.50.100">
    <property type="match status" value="1"/>
</dbReference>
<dbReference type="InterPro" id="IPR058626">
    <property type="entry name" value="MdtA-like_b-barrel"/>
</dbReference>
<dbReference type="SUPFAM" id="SSF111369">
    <property type="entry name" value="HlyD-like secretion proteins"/>
    <property type="match status" value="1"/>
</dbReference>
<evidence type="ECO:0000256" key="3">
    <source>
        <dbReference type="SAM" id="Coils"/>
    </source>
</evidence>
<dbReference type="Gene3D" id="2.40.30.170">
    <property type="match status" value="1"/>
</dbReference>
<dbReference type="EMBL" id="QLMA01000007">
    <property type="protein sequence ID" value="RAJ77550.1"/>
    <property type="molecule type" value="Genomic_DNA"/>
</dbReference>
<sequence length="375" mass="40539">MRTGILLIGKAAGWLLLLFAATGCNQQASAPQEEAARAFPVFAVQSSNATVDMQYPAHLEGKVNVEIRSQADGYLEKIFTDEGAFVQKGQSLFKINDQPLKEQLNTAQAALLAARAALTTAELEVGKSEELYKNRVVSDYQLKAAKAARENAKAQVAQQEAAVAAARINLDFSLIKAPVSGYIGRIPKRIGNLITKTDQQPLTHLSDISEVYAYFSMTEQDFLGLTEQYKGNRVADKIAAMPPVTLLLANGKPYTHSGKVQMIDGQFDANTGAISVRAAFDNKEGILRSGNTGKIILGEKHTGVLLVPVLATLDVQHKVFVYRLNKDNLAERVAISIAGKSGENYLVDAGLKAGDRIVGKDLQLVKEGEKVKISK</sequence>